<dbReference type="PROSITE" id="PS50106">
    <property type="entry name" value="PDZ"/>
    <property type="match status" value="1"/>
</dbReference>
<dbReference type="PANTHER" id="PTHR32060">
    <property type="entry name" value="TAIL-SPECIFIC PROTEASE"/>
    <property type="match status" value="1"/>
</dbReference>
<evidence type="ECO:0000256" key="4">
    <source>
        <dbReference type="ARBA" id="ARBA00022825"/>
    </source>
</evidence>
<gene>
    <name evidence="7" type="ORF">I2501_31120</name>
</gene>
<evidence type="ECO:0000313" key="8">
    <source>
        <dbReference type="Proteomes" id="UP000657385"/>
    </source>
</evidence>
<dbReference type="SUPFAM" id="SSF52096">
    <property type="entry name" value="ClpP/crotonase"/>
    <property type="match status" value="1"/>
</dbReference>
<feature type="region of interest" description="Disordered" evidence="5">
    <location>
        <begin position="27"/>
        <end position="51"/>
    </location>
</feature>
<dbReference type="GO" id="GO:0006508">
    <property type="term" value="P:proteolysis"/>
    <property type="evidence" value="ECO:0007669"/>
    <property type="project" value="UniProtKB-KW"/>
</dbReference>
<evidence type="ECO:0000256" key="1">
    <source>
        <dbReference type="ARBA" id="ARBA00009179"/>
    </source>
</evidence>
<dbReference type="SUPFAM" id="SSF50156">
    <property type="entry name" value="PDZ domain-like"/>
    <property type="match status" value="1"/>
</dbReference>
<feature type="compositionally biased region" description="Polar residues" evidence="5">
    <location>
        <begin position="350"/>
        <end position="360"/>
    </location>
</feature>
<proteinExistence type="inferred from homology"/>
<dbReference type="CDD" id="cd07560">
    <property type="entry name" value="Peptidase_S41_CPP"/>
    <property type="match status" value="1"/>
</dbReference>
<dbReference type="SMART" id="SM00228">
    <property type="entry name" value="PDZ"/>
    <property type="match status" value="1"/>
</dbReference>
<dbReference type="InterPro" id="IPR036034">
    <property type="entry name" value="PDZ_sf"/>
</dbReference>
<dbReference type="AlphaFoldDB" id="A0A931FF47"/>
<dbReference type="GO" id="GO:0008236">
    <property type="term" value="F:serine-type peptidase activity"/>
    <property type="evidence" value="ECO:0007669"/>
    <property type="project" value="UniProtKB-KW"/>
</dbReference>
<dbReference type="InterPro" id="IPR004447">
    <property type="entry name" value="Peptidase_S41A"/>
</dbReference>
<evidence type="ECO:0000256" key="5">
    <source>
        <dbReference type="SAM" id="MobiDB-lite"/>
    </source>
</evidence>
<dbReference type="Gene3D" id="3.30.750.44">
    <property type="match status" value="1"/>
</dbReference>
<dbReference type="Pfam" id="PF03572">
    <property type="entry name" value="Peptidase_S41"/>
    <property type="match status" value="1"/>
</dbReference>
<keyword evidence="4" id="KW-0720">Serine protease</keyword>
<sequence length="374" mass="37814">MVFVTVCAVGVGTGAWGSEGRSTTSVAAAAPSSHRDGSSYSSDSSAGSDATDATDRWAADYTAQQFAAYSQELDGHYVGVGLWVARSPQGEVSVTRTLPGGPAALGGVRAGERLLAVGGTPVTGLPVTEVVSLLRGGSSDAVGSPVALQLQEGSTPTSAVVVVTLHRALLDEDDVHVDHPAQGVTRISMDAFTLGVSEQVQAAVRQLELHPATDGRGILLDLRGNSGGLVSEAVATASVFLDGGPVARYRSGGGAPQQVLQAASGGDTSTPLVVLVDSGTMSAAELVTGALQDRGRAVVVGRPTFGKGAVQQPQTLSDGVVQERTVGNYLTPSGHSPDGQGIQPDVEVPTNATPQAAENTALTVLDDLSDVNSQ</sequence>
<dbReference type="EMBL" id="JADPRT010000016">
    <property type="protein sequence ID" value="MBF9072482.1"/>
    <property type="molecule type" value="Genomic_DNA"/>
</dbReference>
<dbReference type="PANTHER" id="PTHR32060:SF30">
    <property type="entry name" value="CARBOXY-TERMINAL PROCESSING PROTEASE CTPA"/>
    <property type="match status" value="1"/>
</dbReference>
<evidence type="ECO:0000313" key="7">
    <source>
        <dbReference type="EMBL" id="MBF9072482.1"/>
    </source>
</evidence>
<name>A0A931FF47_9ACTN</name>
<dbReference type="Proteomes" id="UP000657385">
    <property type="component" value="Unassembled WGS sequence"/>
</dbReference>
<accession>A0A931FF47</accession>
<comment type="caution">
    <text evidence="7">The sequence shown here is derived from an EMBL/GenBank/DDBJ whole genome shotgun (WGS) entry which is preliminary data.</text>
</comment>
<dbReference type="GO" id="GO:0007165">
    <property type="term" value="P:signal transduction"/>
    <property type="evidence" value="ECO:0007669"/>
    <property type="project" value="TreeGrafter"/>
</dbReference>
<reference evidence="7" key="1">
    <citation type="submission" date="2020-11" db="EMBL/GenBank/DDBJ databases">
        <title>Isolation and identification of active actinomycetes.</title>
        <authorList>
            <person name="Yu B."/>
        </authorList>
    </citation>
    <scope>NUCLEOTIDE SEQUENCE</scope>
    <source>
        <strain evidence="7">NEAU-YB345</strain>
    </source>
</reference>
<keyword evidence="2" id="KW-0645">Protease</keyword>
<feature type="region of interest" description="Disordered" evidence="5">
    <location>
        <begin position="330"/>
        <end position="360"/>
    </location>
</feature>
<keyword evidence="8" id="KW-1185">Reference proteome</keyword>
<dbReference type="GO" id="GO:0004175">
    <property type="term" value="F:endopeptidase activity"/>
    <property type="evidence" value="ECO:0007669"/>
    <property type="project" value="TreeGrafter"/>
</dbReference>
<dbReference type="InterPro" id="IPR029045">
    <property type="entry name" value="ClpP/crotonase-like_dom_sf"/>
</dbReference>
<protein>
    <submittedName>
        <fullName evidence="7">PDZ domain-containing protein</fullName>
    </submittedName>
</protein>
<dbReference type="Gene3D" id="2.30.42.10">
    <property type="match status" value="1"/>
</dbReference>
<comment type="similarity">
    <text evidence="1">Belongs to the peptidase S41A family.</text>
</comment>
<dbReference type="Pfam" id="PF17820">
    <property type="entry name" value="PDZ_6"/>
    <property type="match status" value="1"/>
</dbReference>
<evidence type="ECO:0000256" key="3">
    <source>
        <dbReference type="ARBA" id="ARBA00022801"/>
    </source>
</evidence>
<dbReference type="InterPro" id="IPR041489">
    <property type="entry name" value="PDZ_6"/>
</dbReference>
<dbReference type="Gene3D" id="3.90.226.10">
    <property type="entry name" value="2-enoyl-CoA Hydratase, Chain A, domain 1"/>
    <property type="match status" value="1"/>
</dbReference>
<dbReference type="SMART" id="SM00245">
    <property type="entry name" value="TSPc"/>
    <property type="match status" value="1"/>
</dbReference>
<feature type="domain" description="PDZ" evidence="6">
    <location>
        <begin position="66"/>
        <end position="135"/>
    </location>
</feature>
<evidence type="ECO:0000256" key="2">
    <source>
        <dbReference type="ARBA" id="ARBA00022670"/>
    </source>
</evidence>
<organism evidence="7 8">
    <name type="scientific">Streptacidiphilus fuscans</name>
    <dbReference type="NCBI Taxonomy" id="2789292"/>
    <lineage>
        <taxon>Bacteria</taxon>
        <taxon>Bacillati</taxon>
        <taxon>Actinomycetota</taxon>
        <taxon>Actinomycetes</taxon>
        <taxon>Kitasatosporales</taxon>
        <taxon>Streptomycetaceae</taxon>
        <taxon>Streptacidiphilus</taxon>
    </lineage>
</organism>
<dbReference type="InterPro" id="IPR005151">
    <property type="entry name" value="Tail-specific_protease"/>
</dbReference>
<dbReference type="InterPro" id="IPR001478">
    <property type="entry name" value="PDZ"/>
</dbReference>
<keyword evidence="3" id="KW-0378">Hydrolase</keyword>
<evidence type="ECO:0000259" key="6">
    <source>
        <dbReference type="PROSITE" id="PS50106"/>
    </source>
</evidence>
<dbReference type="GO" id="GO:0030288">
    <property type="term" value="C:outer membrane-bounded periplasmic space"/>
    <property type="evidence" value="ECO:0007669"/>
    <property type="project" value="TreeGrafter"/>
</dbReference>